<feature type="transmembrane region" description="Helical" evidence="6">
    <location>
        <begin position="61"/>
        <end position="82"/>
    </location>
</feature>
<comment type="subcellular location">
    <subcellularLocation>
        <location evidence="1">Membrane</location>
        <topology evidence="1">Multi-pass membrane protein</topology>
    </subcellularLocation>
</comment>
<feature type="non-terminal residue" evidence="8">
    <location>
        <position position="308"/>
    </location>
</feature>
<dbReference type="InterPro" id="IPR000326">
    <property type="entry name" value="PAP2/HPO"/>
</dbReference>
<dbReference type="EMBL" id="BTRK01000006">
    <property type="protein sequence ID" value="GMR61160.1"/>
    <property type="molecule type" value="Genomic_DNA"/>
</dbReference>
<keyword evidence="5 6" id="KW-0472">Membrane</keyword>
<evidence type="ECO:0000313" key="9">
    <source>
        <dbReference type="Proteomes" id="UP001328107"/>
    </source>
</evidence>
<dbReference type="AlphaFoldDB" id="A0AAN5DEE9"/>
<evidence type="ECO:0000313" key="8">
    <source>
        <dbReference type="EMBL" id="GMR61160.1"/>
    </source>
</evidence>
<feature type="transmembrane region" description="Helical" evidence="6">
    <location>
        <begin position="7"/>
        <end position="30"/>
    </location>
</feature>
<evidence type="ECO:0000259" key="7">
    <source>
        <dbReference type="SMART" id="SM00014"/>
    </source>
</evidence>
<dbReference type="SUPFAM" id="SSF48317">
    <property type="entry name" value="Acid phosphatase/Vanadium-dependent haloperoxidase"/>
    <property type="match status" value="1"/>
</dbReference>
<dbReference type="GO" id="GO:0008195">
    <property type="term" value="F:phosphatidate phosphatase activity"/>
    <property type="evidence" value="ECO:0007669"/>
    <property type="project" value="TreeGrafter"/>
</dbReference>
<evidence type="ECO:0000256" key="3">
    <source>
        <dbReference type="ARBA" id="ARBA00022692"/>
    </source>
</evidence>
<feature type="transmembrane region" description="Helical" evidence="6">
    <location>
        <begin position="258"/>
        <end position="282"/>
    </location>
</feature>
<protein>
    <recommendedName>
        <fullName evidence="7">Phosphatidic acid phosphatase type 2/haloperoxidase domain-containing protein</fullName>
    </recommendedName>
</protein>
<dbReference type="Gene3D" id="1.20.144.10">
    <property type="entry name" value="Phosphatidic acid phosphatase type 2/haloperoxidase"/>
    <property type="match status" value="1"/>
</dbReference>
<feature type="domain" description="Phosphatidic acid phosphatase type 2/haloperoxidase" evidence="7">
    <location>
        <begin position="110"/>
        <end position="273"/>
    </location>
</feature>
<dbReference type="InterPro" id="IPR036938">
    <property type="entry name" value="PAP2/HPO_sf"/>
</dbReference>
<dbReference type="InterPro" id="IPR043216">
    <property type="entry name" value="PAP-like"/>
</dbReference>
<dbReference type="Pfam" id="PF01569">
    <property type="entry name" value="PAP2"/>
    <property type="match status" value="1"/>
</dbReference>
<comment type="similarity">
    <text evidence="2">Belongs to the PA-phosphatase related phosphoesterase family.</text>
</comment>
<dbReference type="SMART" id="SM00014">
    <property type="entry name" value="acidPPc"/>
    <property type="match status" value="1"/>
</dbReference>
<dbReference type="GO" id="GO:0007165">
    <property type="term" value="P:signal transduction"/>
    <property type="evidence" value="ECO:0007669"/>
    <property type="project" value="TreeGrafter"/>
</dbReference>
<dbReference type="PANTHER" id="PTHR10165">
    <property type="entry name" value="LIPID PHOSPHATE PHOSPHATASE"/>
    <property type="match status" value="1"/>
</dbReference>
<dbReference type="PANTHER" id="PTHR10165:SF103">
    <property type="entry name" value="PHOSPHOLIPID PHOSPHATASE HOMOLOG 1.2 HOMOLOG"/>
    <property type="match status" value="1"/>
</dbReference>
<sequence length="308" mass="34920">MLKTRQISVGAALVNAVLIYAIGIICFIVPEKIGPYERGFYCGDASIRAETRENTVLAKDLFLATVSLSFIAIFLCESYLYLGSTADNMVHYRWFKYNVPSFIVYTAKFYGFYHFGFVLQIIFNQFSKYFVGRLRPHFIDVCRPTPGYECTSPDQYVTNFTCVAPSETFIGIMSTEGVPCSFSCHAHYIMEARMSFFSGHAASSFYFAVFISLYLRARLATRGINPRWLRKLQISLVIIGAAVSYTRIADNFHHPSDIIFGAFYGVLMGFVTIKYIMGLFIYKDGHIAVENPEGMRVFANFVMPIEGK</sequence>
<evidence type="ECO:0000256" key="1">
    <source>
        <dbReference type="ARBA" id="ARBA00004141"/>
    </source>
</evidence>
<gene>
    <name evidence="8" type="ORF">PMAYCL1PPCAC_31355</name>
</gene>
<evidence type="ECO:0000256" key="6">
    <source>
        <dbReference type="SAM" id="Phobius"/>
    </source>
</evidence>
<organism evidence="8 9">
    <name type="scientific">Pristionchus mayeri</name>
    <dbReference type="NCBI Taxonomy" id="1317129"/>
    <lineage>
        <taxon>Eukaryota</taxon>
        <taxon>Metazoa</taxon>
        <taxon>Ecdysozoa</taxon>
        <taxon>Nematoda</taxon>
        <taxon>Chromadorea</taxon>
        <taxon>Rhabditida</taxon>
        <taxon>Rhabditina</taxon>
        <taxon>Diplogasteromorpha</taxon>
        <taxon>Diplogasteroidea</taxon>
        <taxon>Neodiplogasteridae</taxon>
        <taxon>Pristionchus</taxon>
    </lineage>
</organism>
<keyword evidence="4 6" id="KW-1133">Transmembrane helix</keyword>
<dbReference type="GO" id="GO:0046839">
    <property type="term" value="P:phospholipid dephosphorylation"/>
    <property type="evidence" value="ECO:0007669"/>
    <property type="project" value="TreeGrafter"/>
</dbReference>
<accession>A0AAN5DEE9</accession>
<comment type="caution">
    <text evidence="8">The sequence shown here is derived from an EMBL/GenBank/DDBJ whole genome shotgun (WGS) entry which is preliminary data.</text>
</comment>
<evidence type="ECO:0000256" key="2">
    <source>
        <dbReference type="ARBA" id="ARBA00008816"/>
    </source>
</evidence>
<keyword evidence="3 6" id="KW-0812">Transmembrane</keyword>
<keyword evidence="9" id="KW-1185">Reference proteome</keyword>
<evidence type="ECO:0000256" key="4">
    <source>
        <dbReference type="ARBA" id="ARBA00022989"/>
    </source>
</evidence>
<feature type="transmembrane region" description="Helical" evidence="6">
    <location>
        <begin position="228"/>
        <end position="246"/>
    </location>
</feature>
<reference evidence="9" key="1">
    <citation type="submission" date="2022-10" db="EMBL/GenBank/DDBJ databases">
        <title>Genome assembly of Pristionchus species.</title>
        <authorList>
            <person name="Yoshida K."/>
            <person name="Sommer R.J."/>
        </authorList>
    </citation>
    <scope>NUCLEOTIDE SEQUENCE [LARGE SCALE GENOMIC DNA]</scope>
    <source>
        <strain evidence="9">RS5460</strain>
    </source>
</reference>
<feature type="transmembrane region" description="Helical" evidence="6">
    <location>
        <begin position="102"/>
        <end position="123"/>
    </location>
</feature>
<name>A0AAN5DEE9_9BILA</name>
<proteinExistence type="inferred from homology"/>
<dbReference type="GO" id="GO:0006644">
    <property type="term" value="P:phospholipid metabolic process"/>
    <property type="evidence" value="ECO:0007669"/>
    <property type="project" value="InterPro"/>
</dbReference>
<feature type="transmembrane region" description="Helical" evidence="6">
    <location>
        <begin position="197"/>
        <end position="216"/>
    </location>
</feature>
<dbReference type="Proteomes" id="UP001328107">
    <property type="component" value="Unassembled WGS sequence"/>
</dbReference>
<evidence type="ECO:0000256" key="5">
    <source>
        <dbReference type="ARBA" id="ARBA00023136"/>
    </source>
</evidence>
<dbReference type="GO" id="GO:0005886">
    <property type="term" value="C:plasma membrane"/>
    <property type="evidence" value="ECO:0007669"/>
    <property type="project" value="TreeGrafter"/>
</dbReference>